<dbReference type="GO" id="GO:0008615">
    <property type="term" value="P:pyridoxine biosynthetic process"/>
    <property type="evidence" value="ECO:0007669"/>
    <property type="project" value="TreeGrafter"/>
</dbReference>
<dbReference type="InterPro" id="IPR033755">
    <property type="entry name" value="PdxS/SNZ_N"/>
</dbReference>
<dbReference type="PANTHER" id="PTHR31829:SF0">
    <property type="entry name" value="PYRIDOXAL 5'-PHOSPHATE SYNTHASE SUBUNIT SNZ1-RELATED"/>
    <property type="match status" value="1"/>
</dbReference>
<dbReference type="RefSeq" id="XP_037216678.1">
    <property type="nucleotide sequence ID" value="XM_037367284.1"/>
</dbReference>
<comment type="pathway">
    <text evidence="1">Cofactor biosynthesis; pyridoxal 5'-phosphate biosynthesis.</text>
</comment>
<dbReference type="OrthoDB" id="1660966at2759"/>
<evidence type="ECO:0000256" key="7">
    <source>
        <dbReference type="ARBA" id="ARBA00047992"/>
    </source>
</evidence>
<evidence type="ECO:0000256" key="6">
    <source>
        <dbReference type="ARBA" id="ARBA00023270"/>
    </source>
</evidence>
<evidence type="ECO:0000256" key="9">
    <source>
        <dbReference type="SAM" id="MobiDB-lite"/>
    </source>
</evidence>
<dbReference type="InterPro" id="IPR013785">
    <property type="entry name" value="Aldolase_TIM"/>
</dbReference>
<protein>
    <recommendedName>
        <fullName evidence="3">pyridoxal 5'-phosphate synthase (glutamine hydrolyzing)</fullName>
        <ecNumber evidence="3">4.3.3.6</ecNumber>
    </recommendedName>
</protein>
<evidence type="ECO:0000256" key="5">
    <source>
        <dbReference type="ARBA" id="ARBA00023239"/>
    </source>
</evidence>
<gene>
    <name evidence="11" type="ORF">MIND_01070800</name>
</gene>
<dbReference type="Proteomes" id="UP000636479">
    <property type="component" value="Unassembled WGS sequence"/>
</dbReference>
<dbReference type="AlphaFoldDB" id="A0A8H6SCG1"/>
<comment type="catalytic activity">
    <reaction evidence="7">
        <text>aldehydo-D-ribose 5-phosphate + D-glyceraldehyde 3-phosphate + L-glutamine = pyridoxal 5'-phosphate + L-glutamate + phosphate + 3 H2O + H(+)</text>
        <dbReference type="Rhea" id="RHEA:31507"/>
        <dbReference type="ChEBI" id="CHEBI:15377"/>
        <dbReference type="ChEBI" id="CHEBI:15378"/>
        <dbReference type="ChEBI" id="CHEBI:29985"/>
        <dbReference type="ChEBI" id="CHEBI:43474"/>
        <dbReference type="ChEBI" id="CHEBI:58273"/>
        <dbReference type="ChEBI" id="CHEBI:58359"/>
        <dbReference type="ChEBI" id="CHEBI:59776"/>
        <dbReference type="ChEBI" id="CHEBI:597326"/>
        <dbReference type="EC" id="4.3.3.6"/>
    </reaction>
</comment>
<evidence type="ECO:0000256" key="4">
    <source>
        <dbReference type="ARBA" id="ARBA00022898"/>
    </source>
</evidence>
<dbReference type="FunFam" id="3.20.20.70:FF:000001">
    <property type="entry name" value="Pyridoxine biosynthesis protein PDX1"/>
    <property type="match status" value="1"/>
</dbReference>
<dbReference type="Gene3D" id="3.20.20.70">
    <property type="entry name" value="Aldolase class I"/>
    <property type="match status" value="1"/>
</dbReference>
<organism evidence="11 12">
    <name type="scientific">Mycena indigotica</name>
    <dbReference type="NCBI Taxonomy" id="2126181"/>
    <lineage>
        <taxon>Eukaryota</taxon>
        <taxon>Fungi</taxon>
        <taxon>Dikarya</taxon>
        <taxon>Basidiomycota</taxon>
        <taxon>Agaricomycotina</taxon>
        <taxon>Agaricomycetes</taxon>
        <taxon>Agaricomycetidae</taxon>
        <taxon>Agaricales</taxon>
        <taxon>Marasmiineae</taxon>
        <taxon>Mycenaceae</taxon>
        <taxon>Mycena</taxon>
    </lineage>
</organism>
<evidence type="ECO:0000313" key="11">
    <source>
        <dbReference type="EMBL" id="KAF7295315.1"/>
    </source>
</evidence>
<evidence type="ECO:0000313" key="12">
    <source>
        <dbReference type="Proteomes" id="UP000636479"/>
    </source>
</evidence>
<feature type="region of interest" description="Disordered" evidence="9">
    <location>
        <begin position="39"/>
        <end position="74"/>
    </location>
</feature>
<evidence type="ECO:0000256" key="1">
    <source>
        <dbReference type="ARBA" id="ARBA00004737"/>
    </source>
</evidence>
<keyword evidence="12" id="KW-1185">Reference proteome</keyword>
<keyword evidence="6" id="KW-0704">Schiff base</keyword>
<name>A0A8H6SCG1_9AGAR</name>
<dbReference type="GeneID" id="59349800"/>
<dbReference type="SUPFAM" id="SSF51366">
    <property type="entry name" value="Ribulose-phoshate binding barrel"/>
    <property type="match status" value="1"/>
</dbReference>
<dbReference type="UniPathway" id="UPA00245"/>
<reference evidence="11" key="1">
    <citation type="submission" date="2020-05" db="EMBL/GenBank/DDBJ databases">
        <title>Mycena genomes resolve the evolution of fungal bioluminescence.</title>
        <authorList>
            <person name="Tsai I.J."/>
        </authorList>
    </citation>
    <scope>NUCLEOTIDE SEQUENCE</scope>
    <source>
        <strain evidence="11">171206Taipei</strain>
    </source>
</reference>
<dbReference type="GO" id="GO:0036381">
    <property type="term" value="F:pyridoxal 5'-phosphate synthase (glutamine hydrolysing) activity"/>
    <property type="evidence" value="ECO:0007669"/>
    <property type="project" value="UniProtKB-EC"/>
</dbReference>
<feature type="compositionally biased region" description="Low complexity" evidence="9">
    <location>
        <begin position="40"/>
        <end position="63"/>
    </location>
</feature>
<evidence type="ECO:0000259" key="10">
    <source>
        <dbReference type="Pfam" id="PF01680"/>
    </source>
</evidence>
<accession>A0A8H6SCG1</accession>
<comment type="similarity">
    <text evidence="2 8">Belongs to the PdxS/SNZ family.</text>
</comment>
<dbReference type="PANTHER" id="PTHR31829">
    <property type="entry name" value="PYRIDOXAL 5'-PHOSPHATE SYNTHASE SUBUNIT SNZ1-RELATED"/>
    <property type="match status" value="1"/>
</dbReference>
<dbReference type="PROSITE" id="PS51129">
    <property type="entry name" value="PDXS_SNZ_2"/>
    <property type="match status" value="1"/>
</dbReference>
<dbReference type="NCBIfam" id="NF003215">
    <property type="entry name" value="PRK04180.1"/>
    <property type="match status" value="1"/>
</dbReference>
<keyword evidence="5" id="KW-0456">Lyase</keyword>
<dbReference type="GO" id="GO:0042823">
    <property type="term" value="P:pyridoxal phosphate biosynthetic process"/>
    <property type="evidence" value="ECO:0007669"/>
    <property type="project" value="UniProtKB-UniPathway"/>
</dbReference>
<dbReference type="HAMAP" id="MF_01824">
    <property type="entry name" value="PdxS"/>
    <property type="match status" value="1"/>
</dbReference>
<dbReference type="CDD" id="cd04727">
    <property type="entry name" value="pdxS"/>
    <property type="match status" value="1"/>
</dbReference>
<dbReference type="EMBL" id="JACAZF010000009">
    <property type="protein sequence ID" value="KAF7295315.1"/>
    <property type="molecule type" value="Genomic_DNA"/>
</dbReference>
<dbReference type="Pfam" id="PF01680">
    <property type="entry name" value="SOR_SNZ"/>
    <property type="match status" value="1"/>
</dbReference>
<evidence type="ECO:0000256" key="2">
    <source>
        <dbReference type="ARBA" id="ARBA00007281"/>
    </source>
</evidence>
<sequence>MSIHPIFRLNNGILSRPSACPSESRRHALHFSFGDSISMATPSSTTTTAPTPAAANGTSTAPPRATREGGGNSSIGTFGVKSGLAQMLKGGVIMDVVNAQQARIAEEAGACAVMALERVPADIRVEGGVARMSDPALIKEICAAVTIPVMAKVRIGHFVEAQILQSIGVDYIDESEVLTPADEEMHINKHNFKIPFVCGARNLGEALRRVAEGAAFIRTKGEAGTGNVVEAVRHSRAVNAEIRKASVMTEEELYVYAKEIQAPFHLLKETARLKRLPVVSFAAGGVATPADAAMMMQLGCDGVFVGSGIFKSGDPAKRARAIVQAVTHYNNPKILAEVSENLGEPMVGLNIDDKLKGGRLAERGW</sequence>
<dbReference type="InterPro" id="IPR011060">
    <property type="entry name" value="RibuloseP-bd_barrel"/>
</dbReference>
<dbReference type="NCBIfam" id="TIGR00343">
    <property type="entry name" value="pyridoxal 5'-phosphate synthase lyase subunit PdxS"/>
    <property type="match status" value="1"/>
</dbReference>
<evidence type="ECO:0000256" key="8">
    <source>
        <dbReference type="PROSITE-ProRule" id="PRU00481"/>
    </source>
</evidence>
<dbReference type="EC" id="4.3.3.6" evidence="3"/>
<evidence type="ECO:0000256" key="3">
    <source>
        <dbReference type="ARBA" id="ARBA00012084"/>
    </source>
</evidence>
<dbReference type="GO" id="GO:0006520">
    <property type="term" value="P:amino acid metabolic process"/>
    <property type="evidence" value="ECO:0007669"/>
    <property type="project" value="TreeGrafter"/>
</dbReference>
<keyword evidence="4" id="KW-0663">Pyridoxal phosphate</keyword>
<dbReference type="InterPro" id="IPR001852">
    <property type="entry name" value="PdxS/SNZ"/>
</dbReference>
<feature type="domain" description="PdxS/SNZ N-terminal" evidence="10">
    <location>
        <begin position="78"/>
        <end position="283"/>
    </location>
</feature>
<comment type="caution">
    <text evidence="11">The sequence shown here is derived from an EMBL/GenBank/DDBJ whole genome shotgun (WGS) entry which is preliminary data.</text>
</comment>
<proteinExistence type="inferred from homology"/>